<dbReference type="EMBL" id="CADIKF010000063">
    <property type="protein sequence ID" value="CAB3769386.1"/>
    <property type="molecule type" value="Genomic_DNA"/>
</dbReference>
<evidence type="ECO:0000259" key="7">
    <source>
        <dbReference type="SMART" id="SM01005"/>
    </source>
</evidence>
<organism evidence="8 9">
    <name type="scientific">Paraburkholderia solisilvae</name>
    <dbReference type="NCBI Taxonomy" id="624376"/>
    <lineage>
        <taxon>Bacteria</taxon>
        <taxon>Pseudomonadati</taxon>
        <taxon>Pseudomonadota</taxon>
        <taxon>Betaproteobacteria</taxon>
        <taxon>Burkholderiales</taxon>
        <taxon>Burkholderiaceae</taxon>
        <taxon>Paraburkholderia</taxon>
    </lineage>
</organism>
<dbReference type="InterPro" id="IPR001608">
    <property type="entry name" value="Ala_racemase_N"/>
</dbReference>
<dbReference type="Gene3D" id="3.20.20.10">
    <property type="entry name" value="Alanine racemase"/>
    <property type="match status" value="1"/>
</dbReference>
<dbReference type="AlphaFoldDB" id="A0A6J5EW08"/>
<dbReference type="PANTHER" id="PTHR30511">
    <property type="entry name" value="ALANINE RACEMASE"/>
    <property type="match status" value="1"/>
</dbReference>
<dbReference type="Pfam" id="PF01168">
    <property type="entry name" value="Ala_racemase_N"/>
    <property type="match status" value="1"/>
</dbReference>
<comment type="cofactor">
    <cofactor evidence="1 4">
        <name>pyridoxal 5'-phosphate</name>
        <dbReference type="ChEBI" id="CHEBI:597326"/>
    </cofactor>
</comment>
<dbReference type="GO" id="GO:0008784">
    <property type="term" value="F:alanine racemase activity"/>
    <property type="evidence" value="ECO:0007669"/>
    <property type="project" value="UniProtKB-EC"/>
</dbReference>
<evidence type="ECO:0000256" key="5">
    <source>
        <dbReference type="PIRSR" id="PIRSR600821-52"/>
    </source>
</evidence>
<reference evidence="8 9" key="1">
    <citation type="submission" date="2020-04" db="EMBL/GenBank/DDBJ databases">
        <authorList>
            <person name="De Canck E."/>
        </authorList>
    </citation>
    <scope>NUCLEOTIDE SEQUENCE [LARGE SCALE GENOMIC DNA]</scope>
    <source>
        <strain evidence="8 9">LMG 29739</strain>
    </source>
</reference>
<dbReference type="GO" id="GO:0030632">
    <property type="term" value="P:D-alanine biosynthetic process"/>
    <property type="evidence" value="ECO:0007669"/>
    <property type="project" value="TreeGrafter"/>
</dbReference>
<keyword evidence="9" id="KW-1185">Reference proteome</keyword>
<sequence>MISSTTASTSAAPQPVDYPASGDATPTQDPSTSASRRPPVGAHGALSEMGRRPIPTPASTVRGVSSAHASADLSRTGDSNLDASGSPSASTGAAARRVGTPTGKLRAAIDAIHLDPNAQIIDKAGKDAAARAAVTMKVDLGTFRSNYRDALNLIKDRQKTDVSVVLKADGYGVGAIELAKAFEKEGCNKFFVATIDEAIKMRAAVKPETTVLVLGGPLRGTAQQFIEHNLTPVLGSLQQVEEWNDLGHEHGKKLPAFLQFDTGMSRSGIPAADRTKVKPDSDLMEFVDIKCVMSHLATADEATADAAGNTNPSESMEKQHNVFTEIMKDFEGVKASFGASSGLHVEKYQHDLVRFGGLLHGQQIFGDGHGSMPQPVTVTGRLAEVRKIGEGAGVGYGLVHKATGDEYIGTIQAGYNEAPKALGETTDADGKGVINGHVKVNGEMADVVGKVSMDMLTFKLNDKLVDQLAAPLHGRMQKSRDIDDHGVDPDPSLWLNADGSERSTPAAGRLFDEARVVFSDQEHTFDKVAAEARTNSSEVSIRFGNSPRGRKVYVDDSDAPRPPATPRA</sequence>
<evidence type="ECO:0000313" key="8">
    <source>
        <dbReference type="EMBL" id="CAB3769386.1"/>
    </source>
</evidence>
<evidence type="ECO:0000256" key="1">
    <source>
        <dbReference type="ARBA" id="ARBA00001933"/>
    </source>
</evidence>
<feature type="binding site" evidence="5">
    <location>
        <position position="266"/>
    </location>
    <ligand>
        <name>substrate</name>
    </ligand>
</feature>
<dbReference type="GO" id="GO:0030170">
    <property type="term" value="F:pyridoxal phosphate binding"/>
    <property type="evidence" value="ECO:0007669"/>
    <property type="project" value="TreeGrafter"/>
</dbReference>
<dbReference type="GO" id="GO:0005829">
    <property type="term" value="C:cytosol"/>
    <property type="evidence" value="ECO:0007669"/>
    <property type="project" value="TreeGrafter"/>
</dbReference>
<evidence type="ECO:0000313" key="9">
    <source>
        <dbReference type="Proteomes" id="UP000494329"/>
    </source>
</evidence>
<dbReference type="PRINTS" id="PR00992">
    <property type="entry name" value="ALARACEMASE"/>
</dbReference>
<gene>
    <name evidence="8" type="ORF">LMG29739_05530</name>
</gene>
<feature type="region of interest" description="Disordered" evidence="6">
    <location>
        <begin position="536"/>
        <end position="568"/>
    </location>
</feature>
<feature type="modified residue" description="N6-(pyridoxal phosphate)lysine" evidence="4">
    <location>
        <position position="167"/>
    </location>
</feature>
<keyword evidence="3 8" id="KW-0413">Isomerase</keyword>
<dbReference type="InterPro" id="IPR009006">
    <property type="entry name" value="Ala_racemase/Decarboxylase_C"/>
</dbReference>
<feature type="domain" description="Alanine racemase C-terminal" evidence="7">
    <location>
        <begin position="375"/>
        <end position="554"/>
    </location>
</feature>
<protein>
    <submittedName>
        <fullName evidence="8">Alanine racemase</fullName>
        <ecNumber evidence="8">5.1.1.1</ecNumber>
    </submittedName>
</protein>
<evidence type="ECO:0000256" key="6">
    <source>
        <dbReference type="SAM" id="MobiDB-lite"/>
    </source>
</evidence>
<dbReference type="EC" id="5.1.1.1" evidence="8"/>
<feature type="compositionally biased region" description="Low complexity" evidence="6">
    <location>
        <begin position="1"/>
        <end position="12"/>
    </location>
</feature>
<feature type="region of interest" description="Disordered" evidence="6">
    <location>
        <begin position="1"/>
        <end position="100"/>
    </location>
</feature>
<evidence type="ECO:0000256" key="2">
    <source>
        <dbReference type="ARBA" id="ARBA00022898"/>
    </source>
</evidence>
<feature type="compositionally biased region" description="Polar residues" evidence="6">
    <location>
        <begin position="24"/>
        <end position="35"/>
    </location>
</feature>
<evidence type="ECO:0000256" key="4">
    <source>
        <dbReference type="PIRSR" id="PIRSR600821-50"/>
    </source>
</evidence>
<dbReference type="PANTHER" id="PTHR30511:SF0">
    <property type="entry name" value="ALANINE RACEMASE, CATABOLIC-RELATED"/>
    <property type="match status" value="1"/>
</dbReference>
<proteinExistence type="predicted"/>
<dbReference type="SUPFAM" id="SSF50621">
    <property type="entry name" value="Alanine racemase C-terminal domain-like"/>
    <property type="match status" value="1"/>
</dbReference>
<dbReference type="SUPFAM" id="SSF51419">
    <property type="entry name" value="PLP-binding barrel"/>
    <property type="match status" value="1"/>
</dbReference>
<dbReference type="Pfam" id="PF00842">
    <property type="entry name" value="Ala_racemase_C"/>
    <property type="match status" value="1"/>
</dbReference>
<keyword evidence="2 4" id="KW-0663">Pyridoxal phosphate</keyword>
<dbReference type="InterPro" id="IPR000821">
    <property type="entry name" value="Ala_racemase"/>
</dbReference>
<name>A0A6J5EW08_9BURK</name>
<dbReference type="Gene3D" id="2.40.37.10">
    <property type="entry name" value="Lyase, Ornithine Decarboxylase, Chain A, domain 1"/>
    <property type="match status" value="1"/>
</dbReference>
<dbReference type="RefSeq" id="WP_175114670.1">
    <property type="nucleotide sequence ID" value="NZ_CADIKF010000063.1"/>
</dbReference>
<dbReference type="InterPro" id="IPR011079">
    <property type="entry name" value="Ala_racemase_C"/>
</dbReference>
<feature type="compositionally biased region" description="Low complexity" evidence="6">
    <location>
        <begin position="83"/>
        <end position="95"/>
    </location>
</feature>
<dbReference type="Proteomes" id="UP000494329">
    <property type="component" value="Unassembled WGS sequence"/>
</dbReference>
<evidence type="ECO:0000256" key="3">
    <source>
        <dbReference type="ARBA" id="ARBA00023235"/>
    </source>
</evidence>
<accession>A0A6J5EW08</accession>
<feature type="binding site" evidence="5">
    <location>
        <position position="453"/>
    </location>
    <ligand>
        <name>substrate</name>
    </ligand>
</feature>
<dbReference type="InterPro" id="IPR029066">
    <property type="entry name" value="PLP-binding_barrel"/>
</dbReference>
<dbReference type="SMART" id="SM01005">
    <property type="entry name" value="Ala_racemase_C"/>
    <property type="match status" value="1"/>
</dbReference>